<protein>
    <submittedName>
        <fullName evidence="4">MBL fold metallo-hydrolase</fullName>
    </submittedName>
</protein>
<sequence length="297" mass="31025">METTVTITGTGTPRPAPQRAGAGVLVRHAGQAMQFDTGRATVLRLAEAGVGCDEIDAVFVTHHHADHLVALPDLLITRWVMGAREPLPVVAPSGPLDRFGAYVLDLWADDIAVRSAHTGRPPAPEPAWTAFEAGGAPVLVWEGEDCRVTSIAVRHEPVRPAVAYRVDTSAGSVVISGDTRVCEEVERLASGVDVLVHEAVRVGGLSPGREYIAEYHADTVELGAMAERAGVARLILTHLEPAPADAVEAEAFGDDVRRGGFTGDVLVGADLLTVGLGVRAAAQSSVPSGGHGVDSNR</sequence>
<keyword evidence="2 4" id="KW-0378">Hydrolase</keyword>
<evidence type="ECO:0000313" key="4">
    <source>
        <dbReference type="EMBL" id="MBA0126179.1"/>
    </source>
</evidence>
<evidence type="ECO:0000259" key="3">
    <source>
        <dbReference type="SMART" id="SM00849"/>
    </source>
</evidence>
<dbReference type="Gene3D" id="3.60.15.10">
    <property type="entry name" value="Ribonuclease Z/Hydroxyacylglutathione hydrolase-like"/>
    <property type="match status" value="1"/>
</dbReference>
<evidence type="ECO:0000313" key="5">
    <source>
        <dbReference type="Proteomes" id="UP000582974"/>
    </source>
</evidence>
<evidence type="ECO:0000256" key="2">
    <source>
        <dbReference type="ARBA" id="ARBA00022801"/>
    </source>
</evidence>
<name>A0A838AAB4_9PSEU</name>
<gene>
    <name evidence="4" type="ORF">H0B56_11565</name>
</gene>
<organism evidence="4 5">
    <name type="scientific">Haloechinothrix aidingensis</name>
    <dbReference type="NCBI Taxonomy" id="2752311"/>
    <lineage>
        <taxon>Bacteria</taxon>
        <taxon>Bacillati</taxon>
        <taxon>Actinomycetota</taxon>
        <taxon>Actinomycetes</taxon>
        <taxon>Pseudonocardiales</taxon>
        <taxon>Pseudonocardiaceae</taxon>
        <taxon>Haloechinothrix</taxon>
    </lineage>
</organism>
<dbReference type="CDD" id="cd07719">
    <property type="entry name" value="arylsulfatase_AtsA-like_MBL-fold"/>
    <property type="match status" value="1"/>
</dbReference>
<dbReference type="InterPro" id="IPR044094">
    <property type="entry name" value="AtsA-like_MBL-fold"/>
</dbReference>
<dbReference type="PANTHER" id="PTHR46018">
    <property type="entry name" value="ZINC PHOSPHODIESTERASE ELAC PROTEIN 1"/>
    <property type="match status" value="1"/>
</dbReference>
<keyword evidence="5" id="KW-1185">Reference proteome</keyword>
<dbReference type="InterPro" id="IPR036866">
    <property type="entry name" value="RibonucZ/Hydroxyglut_hydro"/>
</dbReference>
<keyword evidence="1" id="KW-0255">Endonuclease</keyword>
<evidence type="ECO:0000256" key="1">
    <source>
        <dbReference type="ARBA" id="ARBA00022759"/>
    </source>
</evidence>
<dbReference type="Proteomes" id="UP000582974">
    <property type="component" value="Unassembled WGS sequence"/>
</dbReference>
<keyword evidence="1" id="KW-0540">Nuclease</keyword>
<dbReference type="AlphaFoldDB" id="A0A838AAB4"/>
<feature type="domain" description="Metallo-beta-lactamase" evidence="3">
    <location>
        <begin position="20"/>
        <end position="216"/>
    </location>
</feature>
<dbReference type="SMART" id="SM00849">
    <property type="entry name" value="Lactamase_B"/>
    <property type="match status" value="1"/>
</dbReference>
<dbReference type="SUPFAM" id="SSF56281">
    <property type="entry name" value="Metallo-hydrolase/oxidoreductase"/>
    <property type="match status" value="1"/>
</dbReference>
<accession>A0A838AAB4</accession>
<comment type="caution">
    <text evidence="4">The sequence shown here is derived from an EMBL/GenBank/DDBJ whole genome shotgun (WGS) entry which is preliminary data.</text>
</comment>
<dbReference type="PANTHER" id="PTHR46018:SF2">
    <property type="entry name" value="ZINC PHOSPHODIESTERASE ELAC PROTEIN 1"/>
    <property type="match status" value="1"/>
</dbReference>
<dbReference type="InterPro" id="IPR001279">
    <property type="entry name" value="Metallo-B-lactamas"/>
</dbReference>
<dbReference type="Pfam" id="PF12706">
    <property type="entry name" value="Lactamase_B_2"/>
    <property type="match status" value="1"/>
</dbReference>
<reference evidence="4 5" key="1">
    <citation type="submission" date="2020-07" db="EMBL/GenBank/DDBJ databases">
        <title>Genome of Haloechinothrix sp.</title>
        <authorList>
            <person name="Tang S.-K."/>
            <person name="Yang L."/>
            <person name="Zhu W.-Y."/>
        </authorList>
    </citation>
    <scope>NUCLEOTIDE SEQUENCE [LARGE SCALE GENOMIC DNA]</scope>
    <source>
        <strain evidence="4 5">YIM 98757</strain>
    </source>
</reference>
<dbReference type="GO" id="GO:0042781">
    <property type="term" value="F:3'-tRNA processing endoribonuclease activity"/>
    <property type="evidence" value="ECO:0007669"/>
    <property type="project" value="TreeGrafter"/>
</dbReference>
<proteinExistence type="predicted"/>
<dbReference type="RefSeq" id="WP_180893029.1">
    <property type="nucleotide sequence ID" value="NZ_JACCKD010000004.1"/>
</dbReference>
<dbReference type="EMBL" id="JACCKD010000004">
    <property type="protein sequence ID" value="MBA0126179.1"/>
    <property type="molecule type" value="Genomic_DNA"/>
</dbReference>